<keyword evidence="2" id="KW-1185">Reference proteome</keyword>
<dbReference type="InterPro" id="IPR013406">
    <property type="entry name" value="CHP02574_addiction_mod"/>
</dbReference>
<gene>
    <name evidence="1" type="ORF">HNR50_004398</name>
</gene>
<protein>
    <submittedName>
        <fullName evidence="1">Putative addiction module component (TIGR02574 family)</fullName>
    </submittedName>
</protein>
<dbReference type="AlphaFoldDB" id="A0A841RFE1"/>
<reference evidence="1 2" key="1">
    <citation type="submission" date="2020-08" db="EMBL/GenBank/DDBJ databases">
        <title>Genomic Encyclopedia of Type Strains, Phase IV (KMG-IV): sequencing the most valuable type-strain genomes for metagenomic binning, comparative biology and taxonomic classification.</title>
        <authorList>
            <person name="Goeker M."/>
        </authorList>
    </citation>
    <scope>NUCLEOTIDE SEQUENCE [LARGE SCALE GENOMIC DNA]</scope>
    <source>
        <strain evidence="1 2">DSM 2461</strain>
    </source>
</reference>
<name>A0A841RFE1_9SPIO</name>
<organism evidence="1 2">
    <name type="scientific">Spirochaeta isovalerica</name>
    <dbReference type="NCBI Taxonomy" id="150"/>
    <lineage>
        <taxon>Bacteria</taxon>
        <taxon>Pseudomonadati</taxon>
        <taxon>Spirochaetota</taxon>
        <taxon>Spirochaetia</taxon>
        <taxon>Spirochaetales</taxon>
        <taxon>Spirochaetaceae</taxon>
        <taxon>Spirochaeta</taxon>
    </lineage>
</organism>
<dbReference type="Pfam" id="PF09720">
    <property type="entry name" value="Unstab_antitox"/>
    <property type="match status" value="1"/>
</dbReference>
<proteinExistence type="predicted"/>
<dbReference type="EMBL" id="JACHGJ010000016">
    <property type="protein sequence ID" value="MBB6482693.1"/>
    <property type="molecule type" value="Genomic_DNA"/>
</dbReference>
<dbReference type="NCBIfam" id="TIGR02574">
    <property type="entry name" value="stabl_TIGR02574"/>
    <property type="match status" value="1"/>
</dbReference>
<dbReference type="RefSeq" id="WP_184748927.1">
    <property type="nucleotide sequence ID" value="NZ_JACHGJ010000016.1"/>
</dbReference>
<evidence type="ECO:0000313" key="2">
    <source>
        <dbReference type="Proteomes" id="UP000587760"/>
    </source>
</evidence>
<evidence type="ECO:0000313" key="1">
    <source>
        <dbReference type="EMBL" id="MBB6482693.1"/>
    </source>
</evidence>
<accession>A0A841RFE1</accession>
<sequence length="65" mass="7376">MSTQEMIKEALALSPKEKSQIIEALLLSLDQPDSKIEEIWNAEVDLRLDAIENGSTKTIPYKEIF</sequence>
<dbReference type="Proteomes" id="UP000587760">
    <property type="component" value="Unassembled WGS sequence"/>
</dbReference>
<comment type="caution">
    <text evidence="1">The sequence shown here is derived from an EMBL/GenBank/DDBJ whole genome shotgun (WGS) entry which is preliminary data.</text>
</comment>